<reference evidence="2 3" key="1">
    <citation type="submission" date="2019-06" db="EMBL/GenBank/DDBJ databases">
        <title>Whole genome shotgun sequence of Pseudonocardia hydrocarbonoxydans NBRC 14498.</title>
        <authorList>
            <person name="Hosoyama A."/>
            <person name="Uohara A."/>
            <person name="Ohji S."/>
            <person name="Ichikawa N."/>
        </authorList>
    </citation>
    <scope>NUCLEOTIDE SEQUENCE [LARGE SCALE GENOMIC DNA]</scope>
    <source>
        <strain evidence="2 3">NBRC 14498</strain>
    </source>
</reference>
<evidence type="ECO:0000313" key="2">
    <source>
        <dbReference type="EMBL" id="GEC17786.1"/>
    </source>
</evidence>
<evidence type="ECO:0008006" key="4">
    <source>
        <dbReference type="Google" id="ProtNLM"/>
    </source>
</evidence>
<feature type="compositionally biased region" description="Low complexity" evidence="1">
    <location>
        <begin position="8"/>
        <end position="20"/>
    </location>
</feature>
<evidence type="ECO:0000256" key="1">
    <source>
        <dbReference type="SAM" id="MobiDB-lite"/>
    </source>
</evidence>
<organism evidence="2 3">
    <name type="scientific">Pseudonocardia hydrocarbonoxydans</name>
    <dbReference type="NCBI Taxonomy" id="76726"/>
    <lineage>
        <taxon>Bacteria</taxon>
        <taxon>Bacillati</taxon>
        <taxon>Actinomycetota</taxon>
        <taxon>Actinomycetes</taxon>
        <taxon>Pseudonocardiales</taxon>
        <taxon>Pseudonocardiaceae</taxon>
        <taxon>Pseudonocardia</taxon>
    </lineage>
</organism>
<comment type="caution">
    <text evidence="2">The sequence shown here is derived from an EMBL/GenBank/DDBJ whole genome shotgun (WGS) entry which is preliminary data.</text>
</comment>
<dbReference type="RefSeq" id="WP_141276143.1">
    <property type="nucleotide sequence ID" value="NZ_BAAARZ010000022.1"/>
</dbReference>
<keyword evidence="3" id="KW-1185">Reference proteome</keyword>
<gene>
    <name evidence="2" type="ORF">PHY01_00690</name>
</gene>
<sequence>MSCHRINATGAGQQTGPTTTVATIRGGGLLNGTTVGDFPEATPTPTGALIAGTVTFTVNRATLAVAVTGRLDADPTRPPGSITFDVKSTENGMTGTGRLSGATGTLRLAGTGDPDGRFTETVAGEICVDLSPRA</sequence>
<protein>
    <recommendedName>
        <fullName evidence="4">Lipoprotein</fullName>
    </recommendedName>
</protein>
<evidence type="ECO:0000313" key="3">
    <source>
        <dbReference type="Proteomes" id="UP000320338"/>
    </source>
</evidence>
<dbReference type="AlphaFoldDB" id="A0A4Y3WKB5"/>
<feature type="region of interest" description="Disordered" evidence="1">
    <location>
        <begin position="1"/>
        <end position="20"/>
    </location>
</feature>
<dbReference type="EMBL" id="BJNG01000001">
    <property type="protein sequence ID" value="GEC17786.1"/>
    <property type="molecule type" value="Genomic_DNA"/>
</dbReference>
<dbReference type="Proteomes" id="UP000320338">
    <property type="component" value="Unassembled WGS sequence"/>
</dbReference>
<name>A0A4Y3WKB5_9PSEU</name>
<accession>A0A4Y3WKB5</accession>
<proteinExistence type="predicted"/>